<protein>
    <submittedName>
        <fullName evidence="2">Uncharacterized protein</fullName>
    </submittedName>
</protein>
<keyword evidence="3" id="KW-1185">Reference proteome</keyword>
<dbReference type="Proteomes" id="UP000324974">
    <property type="component" value="Chromosome"/>
</dbReference>
<dbReference type="InterPro" id="IPR011009">
    <property type="entry name" value="Kinase-like_dom_sf"/>
</dbReference>
<dbReference type="AlphaFoldDB" id="A0A5C1A753"/>
<dbReference type="SUPFAM" id="SSF56112">
    <property type="entry name" value="Protein kinase-like (PK-like)"/>
    <property type="match status" value="1"/>
</dbReference>
<dbReference type="KEGG" id="lrs:PX52LOC_01440"/>
<gene>
    <name evidence="2" type="ORF">PX52LOC_01440</name>
</gene>
<reference evidence="3" key="1">
    <citation type="submission" date="2019-08" db="EMBL/GenBank/DDBJ databases">
        <title>Limnoglobus roseus gen. nov., sp. nov., a novel freshwater planctomycete with a giant genome from the family Gemmataceae.</title>
        <authorList>
            <person name="Kulichevskaya I.S."/>
            <person name="Naumoff D.G."/>
            <person name="Miroshnikov K."/>
            <person name="Ivanova A."/>
            <person name="Philippov D.A."/>
            <person name="Hakobyan A."/>
            <person name="Rijpstra I.C."/>
            <person name="Sinninghe Damste J.S."/>
            <person name="Liesack W."/>
            <person name="Dedysh S.N."/>
        </authorList>
    </citation>
    <scope>NUCLEOTIDE SEQUENCE [LARGE SCALE GENOMIC DNA]</scope>
    <source>
        <strain evidence="3">PX52</strain>
    </source>
</reference>
<sequence>MLVNLMPPPVETEFAPAFKLREPEIVVSQPEPDRGFLVVHPRYRHWLAKCGLTTSTAVWNLPGEIVSGHPSRHVLQVAVRSGGATRNLFLKRELIVGWRVRRRNRRDGFGPVSRSEREAKILQRLEDANLPGPHWIAYGEDGDGRAFLLVDELTGCRELRDVLGDAALSPTDRRTLAVRLGESLASLHAAGFDTPDLAAKHVFVRPGSFSPTLLDWQSSQPGRRPDADARRESLATLDATLTEWLATPRERLRALRAYQQKMDKLVLSADHSPSPRVVDGQSPSERVTPLPNPPPQGGREQNLSSLARAVRVQSQKLLAKSSVRDQRQPNALSRNQRLVWLADEAVCAIPEVAKLWPRPAVCSPYYLDPTATVEDGERLGVRLADDRAATLLRFRTTDWLGRGLAVLRGKSWRSPAANLSRLMFHLQKAGVPVPQLFAFGQRLTRFGPADSFLLHNLPAGSVTLDAWLTRSGDNPTERERLLGQLGGIVRSIHDADCILGPAREALRVLPTNKGPRVTVDPTHGAALVRQLTDRARQLDLVDLLRSFGQPLSADGCRRVLDGYAPTPAFQDRVLRMAVNRA</sequence>
<feature type="region of interest" description="Disordered" evidence="1">
    <location>
        <begin position="268"/>
        <end position="302"/>
    </location>
</feature>
<dbReference type="OrthoDB" id="263812at2"/>
<dbReference type="EMBL" id="CP042425">
    <property type="protein sequence ID" value="QEL14550.1"/>
    <property type="molecule type" value="Genomic_DNA"/>
</dbReference>
<dbReference type="InterPro" id="IPR051678">
    <property type="entry name" value="AGP_Transferase"/>
</dbReference>
<dbReference type="PANTHER" id="PTHR21310">
    <property type="entry name" value="AMINOGLYCOSIDE PHOSPHOTRANSFERASE-RELATED-RELATED"/>
    <property type="match status" value="1"/>
</dbReference>
<evidence type="ECO:0000313" key="2">
    <source>
        <dbReference type="EMBL" id="QEL14550.1"/>
    </source>
</evidence>
<evidence type="ECO:0000256" key="1">
    <source>
        <dbReference type="SAM" id="MobiDB-lite"/>
    </source>
</evidence>
<accession>A0A5C1A753</accession>
<dbReference type="Pfam" id="PF06293">
    <property type="entry name" value="Kdo"/>
    <property type="match status" value="1"/>
</dbReference>
<name>A0A5C1A753_9BACT</name>
<dbReference type="RefSeq" id="WP_149109435.1">
    <property type="nucleotide sequence ID" value="NZ_CP042425.1"/>
</dbReference>
<proteinExistence type="predicted"/>
<organism evidence="2 3">
    <name type="scientific">Limnoglobus roseus</name>
    <dbReference type="NCBI Taxonomy" id="2598579"/>
    <lineage>
        <taxon>Bacteria</taxon>
        <taxon>Pseudomonadati</taxon>
        <taxon>Planctomycetota</taxon>
        <taxon>Planctomycetia</taxon>
        <taxon>Gemmatales</taxon>
        <taxon>Gemmataceae</taxon>
        <taxon>Limnoglobus</taxon>
    </lineage>
</organism>
<evidence type="ECO:0000313" key="3">
    <source>
        <dbReference type="Proteomes" id="UP000324974"/>
    </source>
</evidence>